<protein>
    <submittedName>
        <fullName evidence="1">Uncharacterized protein</fullName>
    </submittedName>
</protein>
<keyword evidence="2" id="KW-1185">Reference proteome</keyword>
<sequence>MWLVRVFDFKIFHYFKPNQNHIWSDILYQIPINHDKIPIHLMWLSVHFFKIGLFAHSARQTILI</sequence>
<dbReference type="AlphaFoldDB" id="A0A378QG26"/>
<proteinExistence type="predicted"/>
<reference evidence="1 2" key="1">
    <citation type="submission" date="2018-06" db="EMBL/GenBank/DDBJ databases">
        <authorList>
            <consortium name="Pathogen Informatics"/>
            <person name="Doyle S."/>
        </authorList>
    </citation>
    <scope>NUCLEOTIDE SEQUENCE [LARGE SCALE GENOMIC DNA]</scope>
    <source>
        <strain evidence="1 2">NCTC7911</strain>
    </source>
</reference>
<name>A0A378QG26_MORLA</name>
<organism evidence="1 2">
    <name type="scientific">Moraxella lacunata</name>
    <dbReference type="NCBI Taxonomy" id="477"/>
    <lineage>
        <taxon>Bacteria</taxon>
        <taxon>Pseudomonadati</taxon>
        <taxon>Pseudomonadota</taxon>
        <taxon>Gammaproteobacteria</taxon>
        <taxon>Moraxellales</taxon>
        <taxon>Moraxellaceae</taxon>
        <taxon>Moraxella</taxon>
    </lineage>
</organism>
<evidence type="ECO:0000313" key="2">
    <source>
        <dbReference type="Proteomes" id="UP000254107"/>
    </source>
</evidence>
<accession>A0A378QG26</accession>
<dbReference type="EMBL" id="UGQC01000001">
    <property type="protein sequence ID" value="STY99224.1"/>
    <property type="molecule type" value="Genomic_DNA"/>
</dbReference>
<dbReference type="Proteomes" id="UP000254107">
    <property type="component" value="Unassembled WGS sequence"/>
</dbReference>
<evidence type="ECO:0000313" key="1">
    <source>
        <dbReference type="EMBL" id="STY99224.1"/>
    </source>
</evidence>
<gene>
    <name evidence="1" type="ORF">NCTC7911_00597</name>
</gene>